<organism evidence="5 6">
    <name type="scientific">Microlunatus aurantiacus</name>
    <dbReference type="NCBI Taxonomy" id="446786"/>
    <lineage>
        <taxon>Bacteria</taxon>
        <taxon>Bacillati</taxon>
        <taxon>Actinomycetota</taxon>
        <taxon>Actinomycetes</taxon>
        <taxon>Propionibacteriales</taxon>
        <taxon>Propionibacteriaceae</taxon>
        <taxon>Microlunatus</taxon>
    </lineage>
</organism>
<protein>
    <submittedName>
        <fullName evidence="5">Helix-turn-helix domain-containing protein</fullName>
    </submittedName>
</protein>
<feature type="domain" description="HTH araC/xylS-type" evidence="4">
    <location>
        <begin position="149"/>
        <end position="251"/>
    </location>
</feature>
<proteinExistence type="predicted"/>
<dbReference type="Proteomes" id="UP001500051">
    <property type="component" value="Unassembled WGS sequence"/>
</dbReference>
<evidence type="ECO:0000256" key="1">
    <source>
        <dbReference type="ARBA" id="ARBA00023015"/>
    </source>
</evidence>
<dbReference type="SMART" id="SM00342">
    <property type="entry name" value="HTH_ARAC"/>
    <property type="match status" value="1"/>
</dbReference>
<keyword evidence="6" id="KW-1185">Reference proteome</keyword>
<keyword evidence="3" id="KW-0804">Transcription</keyword>
<dbReference type="InterPro" id="IPR009057">
    <property type="entry name" value="Homeodomain-like_sf"/>
</dbReference>
<dbReference type="PANTHER" id="PTHR46796">
    <property type="entry name" value="HTH-TYPE TRANSCRIPTIONAL ACTIVATOR RHAS-RELATED"/>
    <property type="match status" value="1"/>
</dbReference>
<dbReference type="Gene3D" id="1.10.10.60">
    <property type="entry name" value="Homeodomain-like"/>
    <property type="match status" value="1"/>
</dbReference>
<evidence type="ECO:0000313" key="5">
    <source>
        <dbReference type="EMBL" id="GAA3698711.1"/>
    </source>
</evidence>
<evidence type="ECO:0000313" key="6">
    <source>
        <dbReference type="Proteomes" id="UP001500051"/>
    </source>
</evidence>
<dbReference type="EMBL" id="BAAAYX010000003">
    <property type="protein sequence ID" value="GAA3698711.1"/>
    <property type="molecule type" value="Genomic_DNA"/>
</dbReference>
<dbReference type="InterPro" id="IPR018060">
    <property type="entry name" value="HTH_AraC"/>
</dbReference>
<evidence type="ECO:0000256" key="2">
    <source>
        <dbReference type="ARBA" id="ARBA00023125"/>
    </source>
</evidence>
<gene>
    <name evidence="5" type="ORF">GCM10022204_13900</name>
</gene>
<sequence length="265" mass="28602">MVSAVGYRTPPPDQPVHYGLPSPWLTVIFSLDDGVESASDRAALSSAPPLPIIAAGLHTRASFVRPRAGQAGVQLAVHPLAARALFGLPAAELSSTDYDGRQILDRTSASIQDRLTGCRDWGDAFTVLGGHLTRSLDGRRHVDPRSEVRHAWSLLEASAGRLPVAEVAARVGLTARHLSTLFTREVGRSPKAVAQLIRFQHAVDLIKNHVAHAGRTDLAEVAARCGYADQSHLTHDFVERLGVPPTRWITEEFRNLQDHGAPPAA</sequence>
<evidence type="ECO:0000256" key="3">
    <source>
        <dbReference type="ARBA" id="ARBA00023163"/>
    </source>
</evidence>
<accession>A0ABP7CZU1</accession>
<dbReference type="PANTHER" id="PTHR46796:SF15">
    <property type="entry name" value="BLL1074 PROTEIN"/>
    <property type="match status" value="1"/>
</dbReference>
<name>A0ABP7CZU1_9ACTN</name>
<evidence type="ECO:0000259" key="4">
    <source>
        <dbReference type="PROSITE" id="PS01124"/>
    </source>
</evidence>
<dbReference type="Pfam" id="PF12833">
    <property type="entry name" value="HTH_18"/>
    <property type="match status" value="1"/>
</dbReference>
<keyword evidence="1" id="KW-0805">Transcription regulation</keyword>
<dbReference type="RefSeq" id="WP_344811582.1">
    <property type="nucleotide sequence ID" value="NZ_BAAAYX010000003.1"/>
</dbReference>
<comment type="caution">
    <text evidence="5">The sequence shown here is derived from an EMBL/GenBank/DDBJ whole genome shotgun (WGS) entry which is preliminary data.</text>
</comment>
<keyword evidence="2" id="KW-0238">DNA-binding</keyword>
<dbReference type="InterPro" id="IPR050204">
    <property type="entry name" value="AraC_XylS_family_regulators"/>
</dbReference>
<dbReference type="PROSITE" id="PS01124">
    <property type="entry name" value="HTH_ARAC_FAMILY_2"/>
    <property type="match status" value="1"/>
</dbReference>
<dbReference type="SUPFAM" id="SSF46689">
    <property type="entry name" value="Homeodomain-like"/>
    <property type="match status" value="1"/>
</dbReference>
<reference evidence="6" key="1">
    <citation type="journal article" date="2019" name="Int. J. Syst. Evol. Microbiol.">
        <title>The Global Catalogue of Microorganisms (GCM) 10K type strain sequencing project: providing services to taxonomists for standard genome sequencing and annotation.</title>
        <authorList>
            <consortium name="The Broad Institute Genomics Platform"/>
            <consortium name="The Broad Institute Genome Sequencing Center for Infectious Disease"/>
            <person name="Wu L."/>
            <person name="Ma J."/>
        </authorList>
    </citation>
    <scope>NUCLEOTIDE SEQUENCE [LARGE SCALE GENOMIC DNA]</scope>
    <source>
        <strain evidence="6">JCM 16548</strain>
    </source>
</reference>